<evidence type="ECO:0000313" key="1">
    <source>
        <dbReference type="EMBL" id="RLY59869.1"/>
    </source>
</evidence>
<dbReference type="Proteomes" id="UP000281340">
    <property type="component" value="Unassembled WGS sequence"/>
</dbReference>
<comment type="caution">
    <text evidence="1">The sequence shown here is derived from an EMBL/GenBank/DDBJ whole genome shotgun (WGS) entry which is preliminary data.</text>
</comment>
<accession>A0A3P1KZ18</accession>
<proteinExistence type="predicted"/>
<sequence length="342" mass="39170">MDFIKKLEFGNYTLRFGDDVLLDYYDEIVFPSFLEMANIRRISDKSEFFFIDTECVILDEEATPPVLGIKGRIIKNTLLTREQVFDGADLVEDHKELETAPSSFFLLILNTHRLILCKEVSGAPTIQNFQSTSQCFLNIEYEKYISHLYETAQEERKENPDLPRVTKKSLRNEIKRPKLRITPLTDKQSLEQFIDNFNKIQNVSVKLLPTNQEEIDNDEFWESLESAGDEMGSISTSIRFSNTDSGLNHGAVLEQLTSATRLANSGINIKGYDDNGDIIKGSNDDFVLLSEMNELSKDTVVAANESYERYENLVEEGKISLPRSLSQKTIRIISNIYERFGR</sequence>
<gene>
    <name evidence="1" type="ORF">EAI46_04205</name>
</gene>
<dbReference type="EMBL" id="RDDM01000019">
    <property type="protein sequence ID" value="RLY59869.1"/>
    <property type="molecule type" value="Genomic_DNA"/>
</dbReference>
<organism evidence="1 2">
    <name type="scientific">Escherichia coli</name>
    <dbReference type="NCBI Taxonomy" id="562"/>
    <lineage>
        <taxon>Bacteria</taxon>
        <taxon>Pseudomonadati</taxon>
        <taxon>Pseudomonadota</taxon>
        <taxon>Gammaproteobacteria</taxon>
        <taxon>Enterobacterales</taxon>
        <taxon>Enterobacteriaceae</taxon>
        <taxon>Escherichia</taxon>
    </lineage>
</organism>
<reference evidence="1 2" key="1">
    <citation type="submission" date="2018-10" db="EMBL/GenBank/DDBJ databases">
        <title>Comparison of Escherichia coli isolates recovered from retail chicken and from chicken fecal samples by antimicrobial susceptibility test and whole genome sequencing.</title>
        <authorList>
            <person name="Tang B."/>
            <person name="Ma Y."/>
            <person name="He X."/>
            <person name="Cao L."/>
            <person name="Xia X."/>
            <person name="Yang H."/>
        </authorList>
    </citation>
    <scope>NUCLEOTIDE SEQUENCE [LARGE SCALE GENOMIC DNA]</scope>
    <source>
        <strain evidence="1 2">CMJH98b</strain>
    </source>
</reference>
<name>A0A3P1KZ18_ECOLX</name>
<dbReference type="RefSeq" id="WP_000345586.1">
    <property type="nucleotide sequence ID" value="NZ_BGGI01000007.1"/>
</dbReference>
<dbReference type="AlphaFoldDB" id="A0A3P1KZ18"/>
<protein>
    <submittedName>
        <fullName evidence="1">Uncharacterized protein</fullName>
    </submittedName>
</protein>
<evidence type="ECO:0000313" key="2">
    <source>
        <dbReference type="Proteomes" id="UP000281340"/>
    </source>
</evidence>